<reference evidence="2 3" key="1">
    <citation type="journal article" date="2012" name="J. Bacteriol.">
        <title>Comparative Genomic Analyses of 17 Clinical Isolates of Gardnerella vaginalis Provide Evidence of Multiple Genetically Isolated Clades Consistent with Subspeciation into Genovars.</title>
        <authorList>
            <person name="Ahmed A."/>
            <person name="Earl J."/>
            <person name="Retchless A."/>
            <person name="Hillier S."/>
            <person name="Rabe L."/>
            <person name="Cherpes T."/>
            <person name="Powell E."/>
            <person name="Janto B."/>
            <person name="Eutsey R."/>
            <person name="Hiller N.L."/>
            <person name="Boissy R."/>
            <person name="Dahlgreen M."/>
            <person name="Hall B."/>
            <person name="Costerton J."/>
            <person name="Post J.C."/>
            <person name="Hu F."/>
            <person name="Ehrlich G."/>
        </authorList>
    </citation>
    <scope>NUCLEOTIDE SEQUENCE [LARGE SCALE GENOMIC DNA]</scope>
    <source>
        <strain evidence="2 3">1500E</strain>
    </source>
</reference>
<evidence type="ECO:0000313" key="3">
    <source>
        <dbReference type="Proteomes" id="UP000032875"/>
    </source>
</evidence>
<keyword evidence="1" id="KW-0812">Transmembrane</keyword>
<comment type="caution">
    <text evidence="2">The sequence shown here is derived from an EMBL/GenBank/DDBJ whole genome shotgun (WGS) entry which is preliminary data.</text>
</comment>
<dbReference type="EMBL" id="ADES01000013">
    <property type="protein sequence ID" value="EIK82545.1"/>
    <property type="molecule type" value="Genomic_DNA"/>
</dbReference>
<feature type="transmembrane region" description="Helical" evidence="1">
    <location>
        <begin position="200"/>
        <end position="220"/>
    </location>
</feature>
<keyword evidence="1" id="KW-0472">Membrane</keyword>
<dbReference type="AlphaFoldDB" id="I4M005"/>
<gene>
    <name evidence="2" type="ORF">CGSMWGv1500E_03844</name>
</gene>
<sequence length="303" mass="35386">MLNLKDKLYSFFNSRRNCILVARMLLIVLSVLLLYFTIAIIFYGNIEYSKRIYSIVNACVVYLILFLLFLIYLKFKNNEILFLIPFIQLYLSFCISAYIYYDTTKGLPECYKSLAMFILWFIPFCFLVRRSVKAFLKSSKFLISVSSVLFTLLGFLNESNWTIVALIITCIVFLLKLENLQILCKGIFDIKIEDSDSNKYKLIIINIMTVVFEAMLYLSLKLSEYLSELLNWLYDCVSVSGGTRLLNNEIITEHMWLGFYRFIILAIIFIIVCNLFESKQNAISTCIKNIFDCEDNAQIKKNS</sequence>
<protein>
    <submittedName>
        <fullName evidence="2">Uncharacterized protein</fullName>
    </submittedName>
</protein>
<evidence type="ECO:0000256" key="1">
    <source>
        <dbReference type="SAM" id="Phobius"/>
    </source>
</evidence>
<keyword evidence="1" id="KW-1133">Transmembrane helix</keyword>
<feature type="transmembrane region" description="Helical" evidence="1">
    <location>
        <begin position="80"/>
        <end position="101"/>
    </location>
</feature>
<proteinExistence type="predicted"/>
<feature type="transmembrane region" description="Helical" evidence="1">
    <location>
        <begin position="52"/>
        <end position="73"/>
    </location>
</feature>
<feature type="transmembrane region" description="Helical" evidence="1">
    <location>
        <begin position="113"/>
        <end position="129"/>
    </location>
</feature>
<dbReference type="PATRIC" id="fig|698957.3.peg.736"/>
<evidence type="ECO:0000313" key="2">
    <source>
        <dbReference type="EMBL" id="EIK82545.1"/>
    </source>
</evidence>
<dbReference type="Proteomes" id="UP000032875">
    <property type="component" value="Unassembled WGS sequence"/>
</dbReference>
<accession>I4M005</accession>
<feature type="transmembrane region" description="Helical" evidence="1">
    <location>
        <begin position="141"/>
        <end position="157"/>
    </location>
</feature>
<organism evidence="2 3">
    <name type="scientific">Gardnerella vaginalis 1500E</name>
    <dbReference type="NCBI Taxonomy" id="698957"/>
    <lineage>
        <taxon>Bacteria</taxon>
        <taxon>Bacillati</taxon>
        <taxon>Actinomycetota</taxon>
        <taxon>Actinomycetes</taxon>
        <taxon>Bifidobacteriales</taxon>
        <taxon>Bifidobacteriaceae</taxon>
        <taxon>Gardnerella</taxon>
    </lineage>
</organism>
<feature type="transmembrane region" description="Helical" evidence="1">
    <location>
        <begin position="255"/>
        <end position="276"/>
    </location>
</feature>
<feature type="transmembrane region" description="Helical" evidence="1">
    <location>
        <begin position="163"/>
        <end position="188"/>
    </location>
</feature>
<name>I4M005_GARVA</name>
<feature type="transmembrane region" description="Helical" evidence="1">
    <location>
        <begin position="20"/>
        <end position="46"/>
    </location>
</feature>